<feature type="transmembrane region" description="Helical" evidence="1">
    <location>
        <begin position="137"/>
        <end position="159"/>
    </location>
</feature>
<feature type="transmembrane region" description="Helical" evidence="1">
    <location>
        <begin position="166"/>
        <end position="186"/>
    </location>
</feature>
<keyword evidence="1" id="KW-0812">Transmembrane</keyword>
<feature type="transmembrane region" description="Helical" evidence="1">
    <location>
        <begin position="50"/>
        <end position="76"/>
    </location>
</feature>
<evidence type="ECO:0000256" key="1">
    <source>
        <dbReference type="SAM" id="Phobius"/>
    </source>
</evidence>
<reference evidence="3" key="2">
    <citation type="submission" date="2015-05" db="EMBL/GenBank/DDBJ databases">
        <title>Complete genome sequence of Corynebacterium mustelae DSM 45274, isolated from various tissues of a male ferret with lethal sepsis.</title>
        <authorList>
            <person name="Ruckert C."/>
            <person name="Albersmeier A."/>
            <person name="Winkler A."/>
            <person name="Tauch A."/>
        </authorList>
    </citation>
    <scope>NUCLEOTIDE SEQUENCE [LARGE SCALE GENOMIC DNA]</scope>
    <source>
        <strain evidence="3">DSM 45274</strain>
    </source>
</reference>
<dbReference type="PATRIC" id="fig|571915.4.peg.435"/>
<organism evidence="2 3">
    <name type="scientific">Corynebacterium mustelae</name>
    <dbReference type="NCBI Taxonomy" id="571915"/>
    <lineage>
        <taxon>Bacteria</taxon>
        <taxon>Bacillati</taxon>
        <taxon>Actinomycetota</taxon>
        <taxon>Actinomycetes</taxon>
        <taxon>Mycobacteriales</taxon>
        <taxon>Corynebacteriaceae</taxon>
        <taxon>Corynebacterium</taxon>
    </lineage>
</organism>
<gene>
    <name evidence="2" type="ORF">CMUST_02050</name>
</gene>
<feature type="transmembrane region" description="Helical" evidence="1">
    <location>
        <begin position="112"/>
        <end position="131"/>
    </location>
</feature>
<evidence type="ECO:0000313" key="2">
    <source>
        <dbReference type="EMBL" id="AKK04755.1"/>
    </source>
</evidence>
<evidence type="ECO:0000313" key="3">
    <source>
        <dbReference type="Proteomes" id="UP000035199"/>
    </source>
</evidence>
<dbReference type="STRING" id="571915.CMUST_02050"/>
<reference evidence="2 3" key="1">
    <citation type="journal article" date="2015" name="Genome Announc.">
        <title>Complete Genome Sequence of the Type Strain Corynebacterium mustelae DSM 45274, Isolated from Various Tissues of a Male Ferret with Lethal Sepsis.</title>
        <authorList>
            <person name="Ruckert C."/>
            <person name="Eimer J."/>
            <person name="Winkler A."/>
            <person name="Tauch A."/>
        </authorList>
    </citation>
    <scope>NUCLEOTIDE SEQUENCE [LARGE SCALE GENOMIC DNA]</scope>
    <source>
        <strain evidence="2 3">DSM 45274</strain>
    </source>
</reference>
<dbReference type="Proteomes" id="UP000035199">
    <property type="component" value="Chromosome"/>
</dbReference>
<keyword evidence="1" id="KW-0472">Membrane</keyword>
<protein>
    <recommendedName>
        <fullName evidence="4">ABC-2 type transporter</fullName>
    </recommendedName>
</protein>
<feature type="transmembrane region" description="Helical" evidence="1">
    <location>
        <begin position="25"/>
        <end position="44"/>
    </location>
</feature>
<name>A0A0G3GW65_9CORY</name>
<evidence type="ECO:0008006" key="4">
    <source>
        <dbReference type="Google" id="ProtNLM"/>
    </source>
</evidence>
<dbReference type="AlphaFoldDB" id="A0A0G3GW65"/>
<keyword evidence="1" id="KW-1133">Transmembrane helix</keyword>
<sequence length="254" mass="27308">MTTIRCMFPIFWTQIAMVIRRPMNIATGIVFPWLFLALMTFQRLDSLEPAIVTAAFSSSILAALWSAAIWSAAGVLRREIWTGMMASTFTARYSPTLLTAVKTGAAMSYDMALILIASFSFLKIFGLSMIIAQPLAFVLGLIAVFIGGGAASMLLGSAVILSRRAFYLTAAAGPPLLLLGGFVIPVDLLPAPIRYLSAVINLRWLRDFLVSTASQPQWSSLAIGVALSAVYVGLAHRAIGVLLHRAKVVGSLEL</sequence>
<dbReference type="EMBL" id="CP011542">
    <property type="protein sequence ID" value="AKK04755.1"/>
    <property type="molecule type" value="Genomic_DNA"/>
</dbReference>
<feature type="transmembrane region" description="Helical" evidence="1">
    <location>
        <begin position="218"/>
        <end position="235"/>
    </location>
</feature>
<proteinExistence type="predicted"/>
<keyword evidence="3" id="KW-1185">Reference proteome</keyword>
<accession>A0A0G3GW65</accession>
<dbReference type="KEGG" id="cmv:CMUST_02050"/>